<accession>A0ABX6M9V1</accession>
<name>A0ABX6M9V1_9BURK</name>
<feature type="chain" id="PRO_5045697975" description="Aspartyl protease" evidence="1">
    <location>
        <begin position="18"/>
        <end position="271"/>
    </location>
</feature>
<organism evidence="2 3">
    <name type="scientific">Duganella dendranthematis</name>
    <dbReference type="NCBI Taxonomy" id="2728021"/>
    <lineage>
        <taxon>Bacteria</taxon>
        <taxon>Pseudomonadati</taxon>
        <taxon>Pseudomonadota</taxon>
        <taxon>Betaproteobacteria</taxon>
        <taxon>Burkholderiales</taxon>
        <taxon>Oxalobacteraceae</taxon>
        <taxon>Telluria group</taxon>
        <taxon>Duganella</taxon>
    </lineage>
</organism>
<dbReference type="Proteomes" id="UP000503117">
    <property type="component" value="Chromosome"/>
</dbReference>
<evidence type="ECO:0000313" key="3">
    <source>
        <dbReference type="Proteomes" id="UP000503117"/>
    </source>
</evidence>
<dbReference type="EMBL" id="CP051684">
    <property type="protein sequence ID" value="QJD90829.1"/>
    <property type="molecule type" value="Genomic_DNA"/>
</dbReference>
<feature type="signal peptide" evidence="1">
    <location>
        <begin position="1"/>
        <end position="17"/>
    </location>
</feature>
<dbReference type="RefSeq" id="WP_169112451.1">
    <property type="nucleotide sequence ID" value="NZ_CP051684.1"/>
</dbReference>
<reference evidence="2 3" key="1">
    <citation type="submission" date="2020-04" db="EMBL/GenBank/DDBJ databases">
        <title>Genome sequencing of novel species.</title>
        <authorList>
            <person name="Heo J."/>
            <person name="Kim S.-J."/>
            <person name="Kim J.-S."/>
            <person name="Hong S.-B."/>
            <person name="Kwon S.-W."/>
        </authorList>
    </citation>
    <scope>NUCLEOTIDE SEQUENCE [LARGE SCALE GENOMIC DNA]</scope>
    <source>
        <strain evidence="2 3">AF9R3</strain>
    </source>
</reference>
<protein>
    <recommendedName>
        <fullName evidence="4">Aspartyl protease</fullName>
    </recommendedName>
</protein>
<sequence length="271" mass="28894">MNKLLLALLLATPVAHATEWTAFRWESFGAFPHAALMLPAKVDNVACFVQLDTGANGRFIPSGRAVADAPGRDVAIEIGHHTVTARVPQAVLAALPASGDCHAGTVGNAFFENGSLILDLKHARFAYSDDAVLRDDSAAAPIKYVHQQGWDGGHIVVPIALPGQTPQEAMFDSGAALFTFTPFKQSLYEALRGADSQPLSAPSWGNEISCQTSRLTTPLRVSQYTLDSGILGHCKMEVGIGMPLAGIVGLAGFAEQTITIDYPSRKWKVTR</sequence>
<gene>
    <name evidence="2" type="ORF">HH213_12475</name>
</gene>
<evidence type="ECO:0000313" key="2">
    <source>
        <dbReference type="EMBL" id="QJD90829.1"/>
    </source>
</evidence>
<evidence type="ECO:0008006" key="4">
    <source>
        <dbReference type="Google" id="ProtNLM"/>
    </source>
</evidence>
<proteinExistence type="predicted"/>
<keyword evidence="1" id="KW-0732">Signal</keyword>
<evidence type="ECO:0000256" key="1">
    <source>
        <dbReference type="SAM" id="SignalP"/>
    </source>
</evidence>
<keyword evidence="3" id="KW-1185">Reference proteome</keyword>